<evidence type="ECO:0000256" key="6">
    <source>
        <dbReference type="PROSITE-ProRule" id="PRU10141"/>
    </source>
</evidence>
<proteinExistence type="predicted"/>
<evidence type="ECO:0000256" key="4">
    <source>
        <dbReference type="ARBA" id="ARBA00022777"/>
    </source>
</evidence>
<keyword evidence="5 6" id="KW-0067">ATP-binding</keyword>
<sequence length="969" mass="108930">MNDRDVTHRKLRHAVRLVHCLQKERGASASYFSHQISNALPAPPAPIATGIGALLEAEENMKQKASSKDNQNCLDEELLSTAVFKSRKHTNVAFKMVDKADSWISSLDRVRNKIDESCHPHLRTTRNLDESHHTAYSIGSAASISDSGKEKNIGPHRVVIMFNILIGNIIDECITAVIQKKLNTLNRVYGALNTTIDQKKSPMLRPKCHSRFRSQEFLIAKDSPPLDTQNKEKHRRSSTLGIGMSAMARSLPIDTSDDDKNELLIQQLNINGLPPPSLADDGAMSRTLDVRKMMISCDTPQKNEIMKSNSSSHLASFHIGEDVPINFSDDSDNLPSGLDALQTTSIVSSKTATQTLEAPARRVQNLLSLLLSFVRLKESTGAERAILSSLMALSSDSAGEKSEEIISKSSRKLFSDLVVEEANQRRIIKELQDDVQTNEIEPSLLRMVDKFLTPSPKMREVQEKIKNFDLADLHQSMPLSDFWDMITLYIDELHALELMLIEDFRMYSLELAFAKEQVEEDENLTVNAGLSVSPTKTSDEVMKTIIDSEMLPDSETIQHLVKMSAEDVKKFLLQYVQGDELEGKVHNSPESSSAKESGKKDGSKSHDMIRPVAPDHNLQEWEIDLYEIDFRQRIGTGVGGTTYLARWSGQEVAVKVSANTDIGLEAWYTEINSLKRLHHPNVIRLLGAVYNPSPPTYGLVLEYCNAGDLSEALKHPTPPNFFWKIADDVANGMNYLHKKQIIHRDIKPANVLLHGDIATGSFTAKLTDFGVAILHESQAGEEHTAETGTYRWMAPEVIRHESYSLMADVYSYSVLLWQLCTHEIPFQHLSQLEAAGKVAIEDARPILPRSIPDLIRALIERCWSVNPDDRLPFSQITIELKEIHKVLSEKEKEWLKCPIGHVVYDESLAQHRRNSLMASMSFRSERPNGSMDKGSKRSILGRSKSPRRDRDQKPRRKRSNSGLFSIFRK</sequence>
<dbReference type="PROSITE" id="PS00108">
    <property type="entry name" value="PROTEIN_KINASE_ST"/>
    <property type="match status" value="1"/>
</dbReference>
<dbReference type="Proteomes" id="UP001054902">
    <property type="component" value="Unassembled WGS sequence"/>
</dbReference>
<dbReference type="Pfam" id="PF07714">
    <property type="entry name" value="PK_Tyr_Ser-Thr"/>
    <property type="match status" value="1"/>
</dbReference>
<dbReference type="GO" id="GO:0004674">
    <property type="term" value="F:protein serine/threonine kinase activity"/>
    <property type="evidence" value="ECO:0007669"/>
    <property type="project" value="UniProtKB-KW"/>
</dbReference>
<evidence type="ECO:0000256" key="2">
    <source>
        <dbReference type="ARBA" id="ARBA00022679"/>
    </source>
</evidence>
<dbReference type="PANTHER" id="PTHR44329">
    <property type="entry name" value="SERINE/THREONINE-PROTEIN KINASE TNNI3K-RELATED"/>
    <property type="match status" value="1"/>
</dbReference>
<comment type="caution">
    <text evidence="9">The sequence shown here is derived from an EMBL/GenBank/DDBJ whole genome shotgun (WGS) entry which is preliminary data.</text>
</comment>
<evidence type="ECO:0000256" key="7">
    <source>
        <dbReference type="SAM" id="MobiDB-lite"/>
    </source>
</evidence>
<organism evidence="9 10">
    <name type="scientific">Chaetoceros tenuissimus</name>
    <dbReference type="NCBI Taxonomy" id="426638"/>
    <lineage>
        <taxon>Eukaryota</taxon>
        <taxon>Sar</taxon>
        <taxon>Stramenopiles</taxon>
        <taxon>Ochrophyta</taxon>
        <taxon>Bacillariophyta</taxon>
        <taxon>Coscinodiscophyceae</taxon>
        <taxon>Chaetocerotophycidae</taxon>
        <taxon>Chaetocerotales</taxon>
        <taxon>Chaetocerotaceae</taxon>
        <taxon>Chaetoceros</taxon>
    </lineage>
</organism>
<dbReference type="CDD" id="cd13999">
    <property type="entry name" value="STKc_MAP3K-like"/>
    <property type="match status" value="1"/>
</dbReference>
<dbReference type="PROSITE" id="PS00107">
    <property type="entry name" value="PROTEIN_KINASE_ATP"/>
    <property type="match status" value="1"/>
</dbReference>
<keyword evidence="3 6" id="KW-0547">Nucleotide-binding</keyword>
<dbReference type="EMBL" id="BLLK01000020">
    <property type="protein sequence ID" value="GFH45587.1"/>
    <property type="molecule type" value="Genomic_DNA"/>
</dbReference>
<name>A0AAD3H005_9STRA</name>
<dbReference type="InterPro" id="IPR000719">
    <property type="entry name" value="Prot_kinase_dom"/>
</dbReference>
<evidence type="ECO:0000259" key="8">
    <source>
        <dbReference type="PROSITE" id="PS50011"/>
    </source>
</evidence>
<dbReference type="GO" id="GO:0005524">
    <property type="term" value="F:ATP binding"/>
    <property type="evidence" value="ECO:0007669"/>
    <property type="project" value="UniProtKB-UniRule"/>
</dbReference>
<dbReference type="Gene3D" id="1.10.510.10">
    <property type="entry name" value="Transferase(Phosphotransferase) domain 1"/>
    <property type="match status" value="1"/>
</dbReference>
<dbReference type="PANTHER" id="PTHR44329:SF288">
    <property type="entry name" value="MITOGEN-ACTIVATED PROTEIN KINASE KINASE KINASE 20"/>
    <property type="match status" value="1"/>
</dbReference>
<keyword evidence="1" id="KW-0723">Serine/threonine-protein kinase</keyword>
<feature type="domain" description="Protein kinase" evidence="8">
    <location>
        <begin position="628"/>
        <end position="887"/>
    </location>
</feature>
<dbReference type="Gene3D" id="3.30.200.20">
    <property type="entry name" value="Phosphorylase Kinase, domain 1"/>
    <property type="match status" value="1"/>
</dbReference>
<reference evidence="9 10" key="1">
    <citation type="journal article" date="2021" name="Sci. Rep.">
        <title>The genome of the diatom Chaetoceros tenuissimus carries an ancient integrated fragment of an extant virus.</title>
        <authorList>
            <person name="Hongo Y."/>
            <person name="Kimura K."/>
            <person name="Takaki Y."/>
            <person name="Yoshida Y."/>
            <person name="Baba S."/>
            <person name="Kobayashi G."/>
            <person name="Nagasaki K."/>
            <person name="Hano T."/>
            <person name="Tomaru Y."/>
        </authorList>
    </citation>
    <scope>NUCLEOTIDE SEQUENCE [LARGE SCALE GENOMIC DNA]</scope>
    <source>
        <strain evidence="9 10">NIES-3715</strain>
    </source>
</reference>
<feature type="compositionally biased region" description="Basic and acidic residues" evidence="7">
    <location>
        <begin position="596"/>
        <end position="609"/>
    </location>
</feature>
<dbReference type="Pfam" id="PF08376">
    <property type="entry name" value="NIT"/>
    <property type="match status" value="1"/>
</dbReference>
<dbReference type="InterPro" id="IPR011009">
    <property type="entry name" value="Kinase-like_dom_sf"/>
</dbReference>
<dbReference type="InterPro" id="IPR001245">
    <property type="entry name" value="Ser-Thr/Tyr_kinase_cat_dom"/>
</dbReference>
<keyword evidence="2" id="KW-0808">Transferase</keyword>
<feature type="region of interest" description="Disordered" evidence="7">
    <location>
        <begin position="920"/>
        <end position="969"/>
    </location>
</feature>
<dbReference type="InterPro" id="IPR013587">
    <property type="entry name" value="Nitrate/nitrite_sensing"/>
</dbReference>
<evidence type="ECO:0000256" key="5">
    <source>
        <dbReference type="ARBA" id="ARBA00022840"/>
    </source>
</evidence>
<dbReference type="PRINTS" id="PR00109">
    <property type="entry name" value="TYRKINASE"/>
</dbReference>
<dbReference type="InterPro" id="IPR008271">
    <property type="entry name" value="Ser/Thr_kinase_AS"/>
</dbReference>
<evidence type="ECO:0000313" key="9">
    <source>
        <dbReference type="EMBL" id="GFH45587.1"/>
    </source>
</evidence>
<feature type="region of interest" description="Disordered" evidence="7">
    <location>
        <begin position="583"/>
        <end position="613"/>
    </location>
</feature>
<feature type="binding site" evidence="6">
    <location>
        <position position="655"/>
    </location>
    <ligand>
        <name>ATP</name>
        <dbReference type="ChEBI" id="CHEBI:30616"/>
    </ligand>
</feature>
<protein>
    <submittedName>
        <fullName evidence="9">Mitogen-activated protein kinase kinase kinase 9</fullName>
    </submittedName>
</protein>
<gene>
    <name evidence="9" type="ORF">CTEN210_02061</name>
</gene>
<dbReference type="SMART" id="SM00220">
    <property type="entry name" value="S_TKc"/>
    <property type="match status" value="1"/>
</dbReference>
<keyword evidence="4 9" id="KW-0418">Kinase</keyword>
<dbReference type="InterPro" id="IPR051681">
    <property type="entry name" value="Ser/Thr_Kinases-Pseudokinases"/>
</dbReference>
<evidence type="ECO:0000313" key="10">
    <source>
        <dbReference type="Proteomes" id="UP001054902"/>
    </source>
</evidence>
<dbReference type="PROSITE" id="PS50011">
    <property type="entry name" value="PROTEIN_KINASE_DOM"/>
    <property type="match status" value="1"/>
</dbReference>
<dbReference type="SUPFAM" id="SSF56112">
    <property type="entry name" value="Protein kinase-like (PK-like)"/>
    <property type="match status" value="1"/>
</dbReference>
<keyword evidence="10" id="KW-1185">Reference proteome</keyword>
<accession>A0AAD3H005</accession>
<dbReference type="AlphaFoldDB" id="A0AAD3H005"/>
<evidence type="ECO:0000256" key="1">
    <source>
        <dbReference type="ARBA" id="ARBA00022527"/>
    </source>
</evidence>
<evidence type="ECO:0000256" key="3">
    <source>
        <dbReference type="ARBA" id="ARBA00022741"/>
    </source>
</evidence>
<dbReference type="InterPro" id="IPR017441">
    <property type="entry name" value="Protein_kinase_ATP_BS"/>
</dbReference>